<organism evidence="2 3">
    <name type="scientific">Paenibacillus amylolyticus</name>
    <dbReference type="NCBI Taxonomy" id="1451"/>
    <lineage>
        <taxon>Bacteria</taxon>
        <taxon>Bacillati</taxon>
        <taxon>Bacillota</taxon>
        <taxon>Bacilli</taxon>
        <taxon>Bacillales</taxon>
        <taxon>Paenibacillaceae</taxon>
        <taxon>Paenibacillus</taxon>
    </lineage>
</organism>
<dbReference type="EMBL" id="JAVDTR010000007">
    <property type="protein sequence ID" value="MDR6724506.1"/>
    <property type="molecule type" value="Genomic_DNA"/>
</dbReference>
<sequence>MGKRTAKTAFTAICMVMMLVALTACGSGTDGEKSGASNNPTGYYASTTNVAFTSAYPEHTFKRATFGVQSIETFADNTYILTSTGTSFSGALLFEDSGKYDVVPRGADITKYYGTVTVKDEDGLRTLELSQPTSVMVNSSYSAGANPIGYLNTLAWTDEMGQAAGGEGAALTAEQYLESVSFPATSIIVDPARASFDYTVLKESEEATH</sequence>
<dbReference type="Proteomes" id="UP001254832">
    <property type="component" value="Unassembled WGS sequence"/>
</dbReference>
<reference evidence="2" key="1">
    <citation type="submission" date="2023-07" db="EMBL/GenBank/DDBJ databases">
        <title>Sorghum-associated microbial communities from plants grown in Nebraska, USA.</title>
        <authorList>
            <person name="Schachtman D."/>
        </authorList>
    </citation>
    <scope>NUCLEOTIDE SEQUENCE</scope>
    <source>
        <strain evidence="2">BE80</strain>
    </source>
</reference>
<dbReference type="PROSITE" id="PS51257">
    <property type="entry name" value="PROKAR_LIPOPROTEIN"/>
    <property type="match status" value="1"/>
</dbReference>
<evidence type="ECO:0000313" key="2">
    <source>
        <dbReference type="EMBL" id="MDR6724506.1"/>
    </source>
</evidence>
<dbReference type="RefSeq" id="WP_128101985.1">
    <property type="nucleotide sequence ID" value="NZ_JAVDTR010000007.1"/>
</dbReference>
<name>A0AAP5LMR5_PAEAM</name>
<gene>
    <name evidence="2" type="ORF">J2W91_002974</name>
</gene>
<feature type="signal peptide" evidence="1">
    <location>
        <begin position="1"/>
        <end position="23"/>
    </location>
</feature>
<evidence type="ECO:0008006" key="4">
    <source>
        <dbReference type="Google" id="ProtNLM"/>
    </source>
</evidence>
<protein>
    <recommendedName>
        <fullName evidence="4">Lipoprotein</fullName>
    </recommendedName>
</protein>
<comment type="caution">
    <text evidence="2">The sequence shown here is derived from an EMBL/GenBank/DDBJ whole genome shotgun (WGS) entry which is preliminary data.</text>
</comment>
<keyword evidence="1" id="KW-0732">Signal</keyword>
<dbReference type="AlphaFoldDB" id="A0AAP5LMR5"/>
<accession>A0AAP5LMR5</accession>
<evidence type="ECO:0000313" key="3">
    <source>
        <dbReference type="Proteomes" id="UP001254832"/>
    </source>
</evidence>
<evidence type="ECO:0000256" key="1">
    <source>
        <dbReference type="SAM" id="SignalP"/>
    </source>
</evidence>
<feature type="chain" id="PRO_5042983092" description="Lipoprotein" evidence="1">
    <location>
        <begin position="24"/>
        <end position="209"/>
    </location>
</feature>
<proteinExistence type="predicted"/>